<dbReference type="Proteomes" id="UP000662200">
    <property type="component" value="Unassembled WGS sequence"/>
</dbReference>
<keyword evidence="3" id="KW-0808">Transferase</keyword>
<dbReference type="PIRSF" id="PIRSF003085">
    <property type="entry name" value="CMAS"/>
    <property type="match status" value="1"/>
</dbReference>
<keyword evidence="7" id="KW-1185">Reference proteome</keyword>
<dbReference type="InterPro" id="IPR050723">
    <property type="entry name" value="CFA/CMAS"/>
</dbReference>
<evidence type="ECO:0000256" key="4">
    <source>
        <dbReference type="ARBA" id="ARBA00022691"/>
    </source>
</evidence>
<evidence type="ECO:0000256" key="5">
    <source>
        <dbReference type="ARBA" id="ARBA00023098"/>
    </source>
</evidence>
<dbReference type="GO" id="GO:0008610">
    <property type="term" value="P:lipid biosynthetic process"/>
    <property type="evidence" value="ECO:0007669"/>
    <property type="project" value="InterPro"/>
</dbReference>
<keyword evidence="2" id="KW-0489">Methyltransferase</keyword>
<dbReference type="EMBL" id="BMQC01000009">
    <property type="protein sequence ID" value="GGK33950.1"/>
    <property type="molecule type" value="Genomic_DNA"/>
</dbReference>
<evidence type="ECO:0000313" key="7">
    <source>
        <dbReference type="Proteomes" id="UP000662200"/>
    </source>
</evidence>
<comment type="similarity">
    <text evidence="1">Belongs to the CFA/CMAS family.</text>
</comment>
<gene>
    <name evidence="6" type="ORF">GCM10010124_28170</name>
</gene>
<evidence type="ECO:0000256" key="3">
    <source>
        <dbReference type="ARBA" id="ARBA00022679"/>
    </source>
</evidence>
<comment type="caution">
    <text evidence="6">The sequence shown here is derived from an EMBL/GenBank/DDBJ whole genome shotgun (WGS) entry which is preliminary data.</text>
</comment>
<evidence type="ECO:0000313" key="6">
    <source>
        <dbReference type="EMBL" id="GGK33950.1"/>
    </source>
</evidence>
<reference evidence="6" key="2">
    <citation type="submission" date="2020-09" db="EMBL/GenBank/DDBJ databases">
        <authorList>
            <person name="Sun Q."/>
            <person name="Ohkuma M."/>
        </authorList>
    </citation>
    <scope>NUCLEOTIDE SEQUENCE</scope>
    <source>
        <strain evidence="6">JCM 3091</strain>
    </source>
</reference>
<organism evidence="6 7">
    <name type="scientific">Pilimelia terevasa</name>
    <dbReference type="NCBI Taxonomy" id="53372"/>
    <lineage>
        <taxon>Bacteria</taxon>
        <taxon>Bacillati</taxon>
        <taxon>Actinomycetota</taxon>
        <taxon>Actinomycetes</taxon>
        <taxon>Micromonosporales</taxon>
        <taxon>Micromonosporaceae</taxon>
        <taxon>Pilimelia</taxon>
    </lineage>
</organism>
<dbReference type="GO" id="GO:0032259">
    <property type="term" value="P:methylation"/>
    <property type="evidence" value="ECO:0007669"/>
    <property type="project" value="UniProtKB-KW"/>
</dbReference>
<dbReference type="Gene3D" id="3.40.50.150">
    <property type="entry name" value="Vaccinia Virus protein VP39"/>
    <property type="match status" value="1"/>
</dbReference>
<dbReference type="Pfam" id="PF02353">
    <property type="entry name" value="CMAS"/>
    <property type="match status" value="1"/>
</dbReference>
<dbReference type="PANTHER" id="PTHR43667">
    <property type="entry name" value="CYCLOPROPANE-FATTY-ACYL-PHOSPHOLIPID SYNTHASE"/>
    <property type="match status" value="1"/>
</dbReference>
<name>A0A8J3FJK4_9ACTN</name>
<dbReference type="CDD" id="cd02440">
    <property type="entry name" value="AdoMet_MTases"/>
    <property type="match status" value="1"/>
</dbReference>
<dbReference type="AlphaFoldDB" id="A0A8J3FJK4"/>
<sequence>MMITKRGRGRYQGASAAAMKHHYDVSNEFFRLWLGPTLAYSSALWEDGETDLETAQYRKMDYLIDQAGVAPGDRVLDIGCGYGTELRRMIEQCDIRAGVGVTLSESSVSFVRAQQVPRLEMRWENWVDHRPVERYDAVLSVEAFEHFARPGMSGARKIRAYRRFFAAVRAMIKTEGKFALQTITWGRRFPMERQLLADLYLATKVYPECNPAYLGEILRACDGLFDVVALRNDFTHYSRTTAAWVRRLEDNWDTAVDLIGAQRTADFHRCMNTGVRGFAEGWFHLHRLTLQPVPRPSAPARRFFVNNVLGLGPTPASARYQPV</sequence>
<dbReference type="InterPro" id="IPR029063">
    <property type="entry name" value="SAM-dependent_MTases_sf"/>
</dbReference>
<dbReference type="RefSeq" id="WP_189114772.1">
    <property type="nucleotide sequence ID" value="NZ_BMQC01000009.1"/>
</dbReference>
<proteinExistence type="inferred from homology"/>
<reference evidence="6" key="1">
    <citation type="journal article" date="2014" name="Int. J. Syst. Evol. Microbiol.">
        <title>Complete genome sequence of Corynebacterium casei LMG S-19264T (=DSM 44701T), isolated from a smear-ripened cheese.</title>
        <authorList>
            <consortium name="US DOE Joint Genome Institute (JGI-PGF)"/>
            <person name="Walter F."/>
            <person name="Albersmeier A."/>
            <person name="Kalinowski J."/>
            <person name="Ruckert C."/>
        </authorList>
    </citation>
    <scope>NUCLEOTIDE SEQUENCE</scope>
    <source>
        <strain evidence="6">JCM 3091</strain>
    </source>
</reference>
<accession>A0A8J3FJK4</accession>
<dbReference type="SUPFAM" id="SSF53335">
    <property type="entry name" value="S-adenosyl-L-methionine-dependent methyltransferases"/>
    <property type="match status" value="1"/>
</dbReference>
<evidence type="ECO:0000256" key="1">
    <source>
        <dbReference type="ARBA" id="ARBA00010815"/>
    </source>
</evidence>
<dbReference type="GO" id="GO:0008168">
    <property type="term" value="F:methyltransferase activity"/>
    <property type="evidence" value="ECO:0007669"/>
    <property type="project" value="UniProtKB-KW"/>
</dbReference>
<keyword evidence="5" id="KW-0443">Lipid metabolism</keyword>
<evidence type="ECO:0000256" key="2">
    <source>
        <dbReference type="ARBA" id="ARBA00022603"/>
    </source>
</evidence>
<keyword evidence="4" id="KW-0949">S-adenosyl-L-methionine</keyword>
<dbReference type="InterPro" id="IPR003333">
    <property type="entry name" value="CMAS"/>
</dbReference>
<dbReference type="PANTHER" id="PTHR43667:SF1">
    <property type="entry name" value="CYCLOPROPANE-FATTY-ACYL-PHOSPHOLIPID SYNTHASE"/>
    <property type="match status" value="1"/>
</dbReference>
<protein>
    <submittedName>
        <fullName evidence="6">Cyclopropane-fatty-acyl-phospholipid synthase</fullName>
    </submittedName>
</protein>